<accession>M1WKH1</accession>
<dbReference type="KEGG" id="dpi:BN4_12356"/>
<proteinExistence type="predicted"/>
<organism evidence="1 2">
    <name type="scientific">Pseudodesulfovibrio piezophilus (strain DSM 21447 / JCM 15486 / C1TLV30)</name>
    <name type="common">Desulfovibrio piezophilus</name>
    <dbReference type="NCBI Taxonomy" id="1322246"/>
    <lineage>
        <taxon>Bacteria</taxon>
        <taxon>Pseudomonadati</taxon>
        <taxon>Thermodesulfobacteriota</taxon>
        <taxon>Desulfovibrionia</taxon>
        <taxon>Desulfovibrionales</taxon>
        <taxon>Desulfovibrionaceae</taxon>
    </lineage>
</organism>
<dbReference type="OrthoDB" id="5457990at2"/>
<evidence type="ECO:0000313" key="2">
    <source>
        <dbReference type="Proteomes" id="UP000011724"/>
    </source>
</evidence>
<reference evidence="2" key="2">
    <citation type="journal article" date="2013" name="Stand. Genomic Sci.">
        <title>Complete genome sequence of Desulfocapsa sulfexigens, a marine deltaproteobacterium specialized in disproportionating inorganic sulfur compounds.</title>
        <authorList>
            <person name="Finster K.W."/>
            <person name="Kjeldsen K.U."/>
            <person name="Kube M."/>
            <person name="Reinhardt R."/>
            <person name="Mussmann M."/>
            <person name="Amann R."/>
            <person name="Schreiber L."/>
        </authorList>
    </citation>
    <scope>NUCLEOTIDE SEQUENCE [LARGE SCALE GENOMIC DNA]</scope>
    <source>
        <strain evidence="2">DSM 10523 / SB164P1</strain>
    </source>
</reference>
<keyword evidence="2" id="KW-1185">Reference proteome</keyword>
<dbReference type="HOGENOM" id="CLU_1892811_0_0_7"/>
<sequence length="135" mass="14799">MPRLVYALMSADLLIDKDSSSTSFIRTVEHAVVPELPAVLPPVYFASLWDMEKNGGQPFTVSLNLTGPDGQDTLLGIQEITPAETALHKMNFQLPGLKVEAEGKHHVSVSIKNGDNWEVLARLPLFVFKADNTQA</sequence>
<protein>
    <submittedName>
        <fullName evidence="1">Uncharacterized protein</fullName>
    </submittedName>
</protein>
<dbReference type="Proteomes" id="UP000011724">
    <property type="component" value="Chromosome"/>
</dbReference>
<dbReference type="BioCyc" id="DPIE1322246:BN4_RS11830-MONOMER"/>
<dbReference type="Pfam" id="PF22091">
    <property type="entry name" value="DUF6941"/>
    <property type="match status" value="1"/>
</dbReference>
<dbReference type="PATRIC" id="fig|879567.3.peg.2511"/>
<dbReference type="EMBL" id="FO203427">
    <property type="protein sequence ID" value="CCH49591.1"/>
    <property type="molecule type" value="Genomic_DNA"/>
</dbReference>
<evidence type="ECO:0000313" key="1">
    <source>
        <dbReference type="EMBL" id="CCH49591.1"/>
    </source>
</evidence>
<dbReference type="STRING" id="1322246.BN4_12356"/>
<dbReference type="RefSeq" id="WP_015415634.1">
    <property type="nucleotide sequence ID" value="NC_020409.1"/>
</dbReference>
<dbReference type="eggNOG" id="ENOG502ZIMV">
    <property type="taxonomic scope" value="Bacteria"/>
</dbReference>
<dbReference type="InterPro" id="IPR054221">
    <property type="entry name" value="DUF6941"/>
</dbReference>
<gene>
    <name evidence="1" type="ordered locus">BN4_12356</name>
</gene>
<reference evidence="1 2" key="1">
    <citation type="journal article" date="2013" name="PLoS ONE">
        <title>The first genomic and proteomic characterization of a deep-sea sulfate reducer: insights into the piezophilic lifestyle of Desulfovibrio piezophilus.</title>
        <authorList>
            <person name="Pradel N."/>
            <person name="Ji B."/>
            <person name="Gimenez G."/>
            <person name="Talla E."/>
            <person name="Lenoble P."/>
            <person name="Garel M."/>
            <person name="Tamburini C."/>
            <person name="Fourquet P."/>
            <person name="Lebrun R."/>
            <person name="Bertin P."/>
            <person name="Denis Y."/>
            <person name="Pophillat M."/>
            <person name="Barbe V."/>
            <person name="Ollivier B."/>
            <person name="Dolla A."/>
        </authorList>
    </citation>
    <scope>NUCLEOTIDE SEQUENCE [LARGE SCALE GENOMIC DNA]</scope>
    <source>
        <strain evidence="2">DSM 10523 / SB164P1</strain>
    </source>
</reference>
<dbReference type="AlphaFoldDB" id="M1WKH1"/>
<name>M1WKH1_PSEP2</name>